<dbReference type="AlphaFoldDB" id="A0A9D4DIW4"/>
<reference evidence="3" key="1">
    <citation type="journal article" date="2019" name="bioRxiv">
        <title>The Genome of the Zebra Mussel, Dreissena polymorpha: A Resource for Invasive Species Research.</title>
        <authorList>
            <person name="McCartney M.A."/>
            <person name="Auch B."/>
            <person name="Kono T."/>
            <person name="Mallez S."/>
            <person name="Zhang Y."/>
            <person name="Obille A."/>
            <person name="Becker A."/>
            <person name="Abrahante J.E."/>
            <person name="Garbe J."/>
            <person name="Badalamenti J.P."/>
            <person name="Herman A."/>
            <person name="Mangelson H."/>
            <person name="Liachko I."/>
            <person name="Sullivan S."/>
            <person name="Sone E.D."/>
            <person name="Koren S."/>
            <person name="Silverstein K.A.T."/>
            <person name="Beckman K.B."/>
            <person name="Gohl D.M."/>
        </authorList>
    </citation>
    <scope>NUCLEOTIDE SEQUENCE</scope>
    <source>
        <strain evidence="3">Duluth1</strain>
        <tissue evidence="3">Whole animal</tissue>
    </source>
</reference>
<dbReference type="InterPro" id="IPR026983">
    <property type="entry name" value="DHC"/>
</dbReference>
<organism evidence="3 4">
    <name type="scientific">Dreissena polymorpha</name>
    <name type="common">Zebra mussel</name>
    <name type="synonym">Mytilus polymorpha</name>
    <dbReference type="NCBI Taxonomy" id="45954"/>
    <lineage>
        <taxon>Eukaryota</taxon>
        <taxon>Metazoa</taxon>
        <taxon>Spiralia</taxon>
        <taxon>Lophotrochozoa</taxon>
        <taxon>Mollusca</taxon>
        <taxon>Bivalvia</taxon>
        <taxon>Autobranchia</taxon>
        <taxon>Heteroconchia</taxon>
        <taxon>Euheterodonta</taxon>
        <taxon>Imparidentia</taxon>
        <taxon>Neoheterodontei</taxon>
        <taxon>Myida</taxon>
        <taxon>Dreissenoidea</taxon>
        <taxon>Dreissenidae</taxon>
        <taxon>Dreissena</taxon>
    </lineage>
</organism>
<dbReference type="EMBL" id="JAIWYP010000010">
    <property type="protein sequence ID" value="KAH3750467.1"/>
    <property type="molecule type" value="Genomic_DNA"/>
</dbReference>
<dbReference type="PANTHER" id="PTHR22878:SF68">
    <property type="entry name" value="DYNEIN HEAVY CHAIN 6, AXONEMAL-LIKE"/>
    <property type="match status" value="1"/>
</dbReference>
<dbReference type="Gene3D" id="1.20.920.20">
    <property type="match status" value="1"/>
</dbReference>
<feature type="transmembrane region" description="Helical" evidence="1">
    <location>
        <begin position="26"/>
        <end position="45"/>
    </location>
</feature>
<comment type="caution">
    <text evidence="3">The sequence shown here is derived from an EMBL/GenBank/DDBJ whole genome shotgun (WGS) entry which is preliminary data.</text>
</comment>
<dbReference type="InterPro" id="IPR035706">
    <property type="entry name" value="AAA_9"/>
</dbReference>
<keyword evidence="1" id="KW-0812">Transmembrane</keyword>
<keyword evidence="1" id="KW-1133">Transmembrane helix</keyword>
<evidence type="ECO:0000313" key="4">
    <source>
        <dbReference type="Proteomes" id="UP000828390"/>
    </source>
</evidence>
<dbReference type="Pfam" id="PF12781">
    <property type="entry name" value="AAA_9"/>
    <property type="match status" value="1"/>
</dbReference>
<evidence type="ECO:0000313" key="3">
    <source>
        <dbReference type="EMBL" id="KAH3750467.1"/>
    </source>
</evidence>
<dbReference type="Proteomes" id="UP000828390">
    <property type="component" value="Unassembled WGS sequence"/>
</dbReference>
<feature type="domain" description="Dynein heavy chain ATP-binding dynein motor region" evidence="2">
    <location>
        <begin position="33"/>
        <end position="78"/>
    </location>
</feature>
<evidence type="ECO:0000256" key="1">
    <source>
        <dbReference type="SAM" id="Phobius"/>
    </source>
</evidence>
<dbReference type="GO" id="GO:0045505">
    <property type="term" value="F:dynein intermediate chain binding"/>
    <property type="evidence" value="ECO:0007669"/>
    <property type="project" value="InterPro"/>
</dbReference>
<reference evidence="3" key="2">
    <citation type="submission" date="2020-11" db="EMBL/GenBank/DDBJ databases">
        <authorList>
            <person name="McCartney M.A."/>
            <person name="Auch B."/>
            <person name="Kono T."/>
            <person name="Mallez S."/>
            <person name="Becker A."/>
            <person name="Gohl D.M."/>
            <person name="Silverstein K.A.T."/>
            <person name="Koren S."/>
            <person name="Bechman K.B."/>
            <person name="Herman A."/>
            <person name="Abrahante J.E."/>
            <person name="Garbe J."/>
        </authorList>
    </citation>
    <scope>NUCLEOTIDE SEQUENCE</scope>
    <source>
        <strain evidence="3">Duluth1</strain>
        <tissue evidence="3">Whole animal</tissue>
    </source>
</reference>
<gene>
    <name evidence="3" type="ORF">DPMN_184990</name>
</gene>
<keyword evidence="1" id="KW-0472">Membrane</keyword>
<protein>
    <recommendedName>
        <fullName evidence="2">Dynein heavy chain ATP-binding dynein motor region domain-containing protein</fullName>
    </recommendedName>
</protein>
<dbReference type="GO" id="GO:0051959">
    <property type="term" value="F:dynein light intermediate chain binding"/>
    <property type="evidence" value="ECO:0007669"/>
    <property type="project" value="InterPro"/>
</dbReference>
<dbReference type="GO" id="GO:0007018">
    <property type="term" value="P:microtubule-based movement"/>
    <property type="evidence" value="ECO:0007669"/>
    <property type="project" value="InterPro"/>
</dbReference>
<dbReference type="GO" id="GO:0030286">
    <property type="term" value="C:dynein complex"/>
    <property type="evidence" value="ECO:0007669"/>
    <property type="project" value="InterPro"/>
</dbReference>
<sequence>MSVQKHIGWGYQFNEFACFPSTHLKIIILIIIIGLEAQLLGIVVGKERPDLEEKKDSLVRSIADGKKKLVELEDEILR</sequence>
<dbReference type="PANTHER" id="PTHR22878">
    <property type="entry name" value="DYNEIN HEAVY CHAIN 6, AXONEMAL-LIKE-RELATED"/>
    <property type="match status" value="1"/>
</dbReference>
<name>A0A9D4DIW4_DREPO</name>
<evidence type="ECO:0000259" key="2">
    <source>
        <dbReference type="Pfam" id="PF12781"/>
    </source>
</evidence>
<keyword evidence="4" id="KW-1185">Reference proteome</keyword>
<proteinExistence type="predicted"/>
<accession>A0A9D4DIW4</accession>